<name>A0A914Q4F9_9BILA</name>
<evidence type="ECO:0000256" key="1">
    <source>
        <dbReference type="ARBA" id="ARBA00009403"/>
    </source>
</evidence>
<dbReference type="Pfam" id="PF00031">
    <property type="entry name" value="Cystatin"/>
    <property type="match status" value="1"/>
</dbReference>
<sequence>MFLRIFFLALFVTAFVDAKGVVEGGEVPMDKNSKEVKQFVEEIMRKYNNEISDPNYYVSVKVVKATEQVVAGSLIRIKLQIAKSNCKKIEVVTAHPKSCDTLYLTANCIAEDNGSTKEINVEILLQPWMHAGYVYTFV</sequence>
<protein>
    <submittedName>
        <fullName evidence="5">Cystatin domain-containing protein</fullName>
    </submittedName>
</protein>
<organism evidence="4 5">
    <name type="scientific">Panagrolaimus davidi</name>
    <dbReference type="NCBI Taxonomy" id="227884"/>
    <lineage>
        <taxon>Eukaryota</taxon>
        <taxon>Metazoa</taxon>
        <taxon>Ecdysozoa</taxon>
        <taxon>Nematoda</taxon>
        <taxon>Chromadorea</taxon>
        <taxon>Rhabditida</taxon>
        <taxon>Tylenchina</taxon>
        <taxon>Panagrolaimomorpha</taxon>
        <taxon>Panagrolaimoidea</taxon>
        <taxon>Panagrolaimidae</taxon>
        <taxon>Panagrolaimus</taxon>
    </lineage>
</organism>
<dbReference type="PROSITE" id="PS00287">
    <property type="entry name" value="CYSTATIN"/>
    <property type="match status" value="1"/>
</dbReference>
<dbReference type="Proteomes" id="UP000887578">
    <property type="component" value="Unplaced"/>
</dbReference>
<dbReference type="GO" id="GO:0004869">
    <property type="term" value="F:cysteine-type endopeptidase inhibitor activity"/>
    <property type="evidence" value="ECO:0007669"/>
    <property type="project" value="InterPro"/>
</dbReference>
<keyword evidence="2" id="KW-0732">Signal</keyword>
<dbReference type="SMART" id="SM00043">
    <property type="entry name" value="CY"/>
    <property type="match status" value="1"/>
</dbReference>
<dbReference type="CDD" id="cd00042">
    <property type="entry name" value="CY"/>
    <property type="match status" value="1"/>
</dbReference>
<evidence type="ECO:0000256" key="2">
    <source>
        <dbReference type="SAM" id="SignalP"/>
    </source>
</evidence>
<dbReference type="PANTHER" id="PTHR46186">
    <property type="entry name" value="CYSTATIN"/>
    <property type="match status" value="1"/>
</dbReference>
<feature type="domain" description="Cystatin" evidence="3">
    <location>
        <begin position="21"/>
        <end position="136"/>
    </location>
</feature>
<dbReference type="AlphaFoldDB" id="A0A914Q4F9"/>
<dbReference type="InterPro" id="IPR000010">
    <property type="entry name" value="Cystatin_dom"/>
</dbReference>
<comment type="similarity">
    <text evidence="1">Belongs to the cystatin family.</text>
</comment>
<dbReference type="InterPro" id="IPR046350">
    <property type="entry name" value="Cystatin_sf"/>
</dbReference>
<evidence type="ECO:0000259" key="3">
    <source>
        <dbReference type="SMART" id="SM00043"/>
    </source>
</evidence>
<dbReference type="GO" id="GO:0031982">
    <property type="term" value="C:vesicle"/>
    <property type="evidence" value="ECO:0007669"/>
    <property type="project" value="TreeGrafter"/>
</dbReference>
<accession>A0A914Q4F9</accession>
<dbReference type="Gene3D" id="3.10.450.10">
    <property type="match status" value="1"/>
</dbReference>
<dbReference type="GO" id="GO:0005615">
    <property type="term" value="C:extracellular space"/>
    <property type="evidence" value="ECO:0007669"/>
    <property type="project" value="TreeGrafter"/>
</dbReference>
<reference evidence="5" key="1">
    <citation type="submission" date="2022-11" db="UniProtKB">
        <authorList>
            <consortium name="WormBaseParasite"/>
        </authorList>
    </citation>
    <scope>IDENTIFICATION</scope>
</reference>
<dbReference type="WBParaSite" id="PDA_v2.g23804.t1">
    <property type="protein sequence ID" value="PDA_v2.g23804.t1"/>
    <property type="gene ID" value="PDA_v2.g23804"/>
</dbReference>
<evidence type="ECO:0000313" key="5">
    <source>
        <dbReference type="WBParaSite" id="PDA_v2.g23804.t1"/>
    </source>
</evidence>
<dbReference type="SUPFAM" id="SSF54403">
    <property type="entry name" value="Cystatin/monellin"/>
    <property type="match status" value="1"/>
</dbReference>
<dbReference type="InterPro" id="IPR018073">
    <property type="entry name" value="Prot_inh_cystat_CS"/>
</dbReference>
<dbReference type="GO" id="GO:0005737">
    <property type="term" value="C:cytoplasm"/>
    <property type="evidence" value="ECO:0007669"/>
    <property type="project" value="TreeGrafter"/>
</dbReference>
<proteinExistence type="inferred from homology"/>
<feature type="chain" id="PRO_5037064807" evidence="2">
    <location>
        <begin position="19"/>
        <end position="138"/>
    </location>
</feature>
<evidence type="ECO:0000313" key="4">
    <source>
        <dbReference type="Proteomes" id="UP000887578"/>
    </source>
</evidence>
<dbReference type="PANTHER" id="PTHR46186:SF13">
    <property type="entry name" value="SI:BUSM1-57F23.1"/>
    <property type="match status" value="1"/>
</dbReference>
<feature type="signal peptide" evidence="2">
    <location>
        <begin position="1"/>
        <end position="18"/>
    </location>
</feature>
<keyword evidence="4" id="KW-1185">Reference proteome</keyword>